<dbReference type="EMBL" id="PGTY01000001">
    <property type="protein sequence ID" value="PJI92068.1"/>
    <property type="molecule type" value="Genomic_DNA"/>
</dbReference>
<evidence type="ECO:0000313" key="2">
    <source>
        <dbReference type="EMBL" id="PJI92068.1"/>
    </source>
</evidence>
<protein>
    <recommendedName>
        <fullName evidence="4">Nickel/cobalt transporter regulator</fullName>
    </recommendedName>
</protein>
<sequence length="106" mass="11903">MLRPLLCAAIIATALPTVAQAQCRIAVAGTNCVAIPQPLTPAPGPVEIGEILERGRYSMLMNARYYGLPTVSNGWVYFRIEDEIYRVDWRSHEVLERVTDQASRNW</sequence>
<evidence type="ECO:0000256" key="1">
    <source>
        <dbReference type="SAM" id="SignalP"/>
    </source>
</evidence>
<feature type="chain" id="PRO_5014657097" description="Nickel/cobalt transporter regulator" evidence="1">
    <location>
        <begin position="22"/>
        <end position="106"/>
    </location>
</feature>
<keyword evidence="1" id="KW-0732">Signal</keyword>
<dbReference type="AlphaFoldDB" id="A0A2M8WMB4"/>
<feature type="signal peptide" evidence="1">
    <location>
        <begin position="1"/>
        <end position="21"/>
    </location>
</feature>
<evidence type="ECO:0008006" key="4">
    <source>
        <dbReference type="Google" id="ProtNLM"/>
    </source>
</evidence>
<name>A0A2M8WMB4_9RHOB</name>
<dbReference type="RefSeq" id="WP_100366927.1">
    <property type="nucleotide sequence ID" value="NZ_PGTY01000001.1"/>
</dbReference>
<comment type="caution">
    <text evidence="2">The sequence shown here is derived from an EMBL/GenBank/DDBJ whole genome shotgun (WGS) entry which is preliminary data.</text>
</comment>
<dbReference type="Proteomes" id="UP000228531">
    <property type="component" value="Unassembled WGS sequence"/>
</dbReference>
<evidence type="ECO:0000313" key="3">
    <source>
        <dbReference type="Proteomes" id="UP000228531"/>
    </source>
</evidence>
<accession>A0A2M8WMB4</accession>
<reference evidence="2 3" key="1">
    <citation type="submission" date="2017-11" db="EMBL/GenBank/DDBJ databases">
        <title>Genomic Encyclopedia of Archaeal and Bacterial Type Strains, Phase II (KMG-II): From Individual Species to Whole Genera.</title>
        <authorList>
            <person name="Goeker M."/>
        </authorList>
    </citation>
    <scope>NUCLEOTIDE SEQUENCE [LARGE SCALE GENOMIC DNA]</scope>
    <source>
        <strain evidence="2 3">DSM 29128</strain>
    </source>
</reference>
<gene>
    <name evidence="2" type="ORF">BC777_0912</name>
</gene>
<dbReference type="OrthoDB" id="7652095at2"/>
<keyword evidence="3" id="KW-1185">Reference proteome</keyword>
<organism evidence="2 3">
    <name type="scientific">Yoonia maricola</name>
    <dbReference type="NCBI Taxonomy" id="420999"/>
    <lineage>
        <taxon>Bacteria</taxon>
        <taxon>Pseudomonadati</taxon>
        <taxon>Pseudomonadota</taxon>
        <taxon>Alphaproteobacteria</taxon>
        <taxon>Rhodobacterales</taxon>
        <taxon>Paracoccaceae</taxon>
        <taxon>Yoonia</taxon>
    </lineage>
</organism>
<proteinExistence type="predicted"/>